<dbReference type="AlphaFoldDB" id="A0A9X4MWM1"/>
<organism evidence="7 8">
    <name type="scientific">Profundicola chukchiensis</name>
    <dbReference type="NCBI Taxonomy" id="2961959"/>
    <lineage>
        <taxon>Bacteria</taxon>
        <taxon>Pseudomonadati</taxon>
        <taxon>Bacteroidota</taxon>
        <taxon>Flavobacteriia</taxon>
        <taxon>Flavobacteriales</taxon>
        <taxon>Weeksellaceae</taxon>
        <taxon>Profundicola</taxon>
    </lineage>
</organism>
<dbReference type="RefSeq" id="WP_304420708.1">
    <property type="nucleotide sequence ID" value="NZ_JANCMU010000003.1"/>
</dbReference>
<proteinExistence type="predicted"/>
<evidence type="ECO:0000256" key="5">
    <source>
        <dbReference type="SAM" id="Phobius"/>
    </source>
</evidence>
<evidence type="ECO:0000256" key="2">
    <source>
        <dbReference type="ARBA" id="ARBA00022692"/>
    </source>
</evidence>
<keyword evidence="2 5" id="KW-0812">Transmembrane</keyword>
<dbReference type="GO" id="GO:0016020">
    <property type="term" value="C:membrane"/>
    <property type="evidence" value="ECO:0007669"/>
    <property type="project" value="UniProtKB-SubCell"/>
</dbReference>
<comment type="subcellular location">
    <subcellularLocation>
        <location evidence="1">Membrane</location>
        <topology evidence="1">Multi-pass membrane protein</topology>
    </subcellularLocation>
</comment>
<dbReference type="Pfam" id="PF06271">
    <property type="entry name" value="RDD"/>
    <property type="match status" value="1"/>
</dbReference>
<dbReference type="InterPro" id="IPR010432">
    <property type="entry name" value="RDD"/>
</dbReference>
<keyword evidence="4 5" id="KW-0472">Membrane</keyword>
<dbReference type="Proteomes" id="UP001152599">
    <property type="component" value="Unassembled WGS sequence"/>
</dbReference>
<accession>A0A9X4MWM1</accession>
<evidence type="ECO:0000313" key="7">
    <source>
        <dbReference type="EMBL" id="MDG4946238.1"/>
    </source>
</evidence>
<evidence type="ECO:0000256" key="4">
    <source>
        <dbReference type="ARBA" id="ARBA00023136"/>
    </source>
</evidence>
<sequence>MTISDLTETKTVRRAYTDEFGNRKMGVQEFEVKYNYEIENHSFRILAKIIDLALVAFSMHFMVLNETINSTSIIYTFPVYFILYNSIMESMLGSSVGKLLFNIAVVNEKAENLSFVKSLQRNILSFLFILFQVISHIGLHHFWEYLDKKYLDYNIYIIARNKRKEIKQMLHQHLPAKLDK</sequence>
<feature type="domain" description="RDD" evidence="6">
    <location>
        <begin position="45"/>
        <end position="135"/>
    </location>
</feature>
<keyword evidence="8" id="KW-1185">Reference proteome</keyword>
<keyword evidence="3 5" id="KW-1133">Transmembrane helix</keyword>
<dbReference type="EMBL" id="JANCMU010000003">
    <property type="protein sequence ID" value="MDG4946238.1"/>
    <property type="molecule type" value="Genomic_DNA"/>
</dbReference>
<evidence type="ECO:0000313" key="8">
    <source>
        <dbReference type="Proteomes" id="UP001152599"/>
    </source>
</evidence>
<evidence type="ECO:0000256" key="1">
    <source>
        <dbReference type="ARBA" id="ARBA00004141"/>
    </source>
</evidence>
<feature type="transmembrane region" description="Helical" evidence="5">
    <location>
        <begin position="122"/>
        <end position="143"/>
    </location>
</feature>
<evidence type="ECO:0000259" key="6">
    <source>
        <dbReference type="Pfam" id="PF06271"/>
    </source>
</evidence>
<reference evidence="7" key="1">
    <citation type="submission" date="2022-07" db="EMBL/GenBank/DDBJ databases">
        <title>Description and genome-wide analysis of Profundicola chukchiensis gen. nov., sp. nov., marine bacteria isolated from bottom sediments of the Chukchi Sea.</title>
        <authorList>
            <person name="Romanenko L."/>
            <person name="Otstavnykh N."/>
            <person name="Kurilenko V."/>
            <person name="Eremeev V."/>
            <person name="Velansky P."/>
            <person name="Mikhailov V."/>
            <person name="Isaeva M."/>
        </authorList>
    </citation>
    <scope>NUCLEOTIDE SEQUENCE</scope>
    <source>
        <strain evidence="7">KMM 9713</strain>
    </source>
</reference>
<feature type="transmembrane region" description="Helical" evidence="5">
    <location>
        <begin position="45"/>
        <end position="65"/>
    </location>
</feature>
<gene>
    <name evidence="7" type="ORF">NMK71_07420</name>
</gene>
<protein>
    <submittedName>
        <fullName evidence="7">RDD family protein</fullName>
    </submittedName>
</protein>
<evidence type="ECO:0000256" key="3">
    <source>
        <dbReference type="ARBA" id="ARBA00022989"/>
    </source>
</evidence>
<feature type="transmembrane region" description="Helical" evidence="5">
    <location>
        <begin position="77"/>
        <end position="101"/>
    </location>
</feature>
<comment type="caution">
    <text evidence="7">The sequence shown here is derived from an EMBL/GenBank/DDBJ whole genome shotgun (WGS) entry which is preliminary data.</text>
</comment>
<name>A0A9X4MWM1_9FLAO</name>